<dbReference type="CDD" id="cd18174">
    <property type="entry name" value="M14_ASTE_ASPA_like"/>
    <property type="match status" value="1"/>
</dbReference>
<dbReference type="eggNOG" id="COG3608">
    <property type="taxonomic scope" value="Bacteria"/>
</dbReference>
<dbReference type="PANTHER" id="PTHR37326">
    <property type="entry name" value="BLL3975 PROTEIN"/>
    <property type="match status" value="1"/>
</dbReference>
<keyword evidence="8" id="KW-1185">Reference proteome</keyword>
<feature type="domain" description="Succinylglutamate desuccinylase/Aspartoacylase catalytic" evidence="6">
    <location>
        <begin position="71"/>
        <end position="260"/>
    </location>
</feature>
<feature type="signal peptide" evidence="5">
    <location>
        <begin position="1"/>
        <end position="26"/>
    </location>
</feature>
<dbReference type="HOGENOM" id="CLU_035605_0_0_10"/>
<evidence type="ECO:0000256" key="3">
    <source>
        <dbReference type="ARBA" id="ARBA00022801"/>
    </source>
</evidence>
<sequence length="352" mass="39461">MNNYLAMRSIAITVLFCISHILTAQKNDFVFNDQVFKPGTKTQISIPVHTKTDTTIIPITIFHGKKKGSVLGIVAGVHGLEYAPILAAQEFSKEIDPNQLEGTIILVHMANVPAFLKRSLRVNPMDDKNLNRVFPGSESGSITERIAWTFTSKIIPKCDYYIDVHAGDANNDLRPYAGYYNYFDQPDISEKAKEIAIAMGFPFVIQFGNEQSVKDKSVYTSREAFMQGIPAIDIECGRMGIVEEKFVQRIKIALKNVLFHLDFLKGTPQQTLNDPYIVAQRTTVESEHTGFFYSDFTSGDYVKKDLKLGYITDLFGNHISDVFSPVDGIILYKIFNPPVEKGTGLFNIGHIN</sequence>
<keyword evidence="4" id="KW-0862">Zinc</keyword>
<organism evidence="7 8">
    <name type="scientific">Zunongwangia profunda (strain DSM 18752 / CCTCC AB 206139 / SM-A87)</name>
    <name type="common">Wangia profunda</name>
    <dbReference type="NCBI Taxonomy" id="655815"/>
    <lineage>
        <taxon>Bacteria</taxon>
        <taxon>Pseudomonadati</taxon>
        <taxon>Bacteroidota</taxon>
        <taxon>Flavobacteriia</taxon>
        <taxon>Flavobacteriales</taxon>
        <taxon>Flavobacteriaceae</taxon>
        <taxon>Zunongwangia</taxon>
    </lineage>
</organism>
<proteinExistence type="predicted"/>
<dbReference type="PANTHER" id="PTHR37326:SF1">
    <property type="entry name" value="BLL3975 PROTEIN"/>
    <property type="match status" value="1"/>
</dbReference>
<dbReference type="OrthoDB" id="9782876at2"/>
<keyword evidence="3" id="KW-0378">Hydrolase</keyword>
<dbReference type="GO" id="GO:0016811">
    <property type="term" value="F:hydrolase activity, acting on carbon-nitrogen (but not peptide) bonds, in linear amides"/>
    <property type="evidence" value="ECO:0007669"/>
    <property type="project" value="InterPro"/>
</dbReference>
<evidence type="ECO:0000259" key="6">
    <source>
        <dbReference type="Pfam" id="PF24827"/>
    </source>
</evidence>
<accession>D5BL20</accession>
<dbReference type="Pfam" id="PF24827">
    <property type="entry name" value="AstE_AspA_cat"/>
    <property type="match status" value="1"/>
</dbReference>
<keyword evidence="2" id="KW-0479">Metal-binding</keyword>
<evidence type="ECO:0000256" key="5">
    <source>
        <dbReference type="SAM" id="SignalP"/>
    </source>
</evidence>
<evidence type="ECO:0000313" key="7">
    <source>
        <dbReference type="EMBL" id="ADF51919.1"/>
    </source>
</evidence>
<reference evidence="7 8" key="1">
    <citation type="journal article" date="2010" name="BMC Genomics">
        <title>The complete genome of Zunongwangia profunda SM-A87 reveals its adaptation to the deep-sea environment and ecological role in sedimentary organic nitrogen degradation.</title>
        <authorList>
            <person name="Qin Q.L."/>
            <person name="Zhang X.Y."/>
            <person name="Wang X.M."/>
            <person name="Liu G.M."/>
            <person name="Chen X.L."/>
            <person name="Xie B.B."/>
            <person name="Dang H.Y."/>
            <person name="Zhou B.C."/>
            <person name="Yu J."/>
            <person name="Zhang Y.Z."/>
        </authorList>
    </citation>
    <scope>NUCLEOTIDE SEQUENCE [LARGE SCALE GENOMIC DNA]</scope>
    <source>
        <strain evidence="8">DSM 18752 / CCTCC AB 206139 / SM-A87</strain>
    </source>
</reference>
<dbReference type="Gene3D" id="3.40.630.10">
    <property type="entry name" value="Zn peptidases"/>
    <property type="match status" value="1"/>
</dbReference>
<keyword evidence="5" id="KW-0732">Signal</keyword>
<evidence type="ECO:0000256" key="2">
    <source>
        <dbReference type="ARBA" id="ARBA00022723"/>
    </source>
</evidence>
<protein>
    <submittedName>
        <fullName evidence="7">Succinylglutamate desuccinylase</fullName>
    </submittedName>
</protein>
<gene>
    <name evidence="7" type="ordered locus">ZPR_1584</name>
</gene>
<dbReference type="GO" id="GO:0016788">
    <property type="term" value="F:hydrolase activity, acting on ester bonds"/>
    <property type="evidence" value="ECO:0007669"/>
    <property type="project" value="InterPro"/>
</dbReference>
<dbReference type="SUPFAM" id="SSF53187">
    <property type="entry name" value="Zn-dependent exopeptidases"/>
    <property type="match status" value="1"/>
</dbReference>
<dbReference type="PIRSF" id="PIRSF039012">
    <property type="entry name" value="ASP"/>
    <property type="match status" value="1"/>
</dbReference>
<evidence type="ECO:0000313" key="8">
    <source>
        <dbReference type="Proteomes" id="UP000001654"/>
    </source>
</evidence>
<dbReference type="AlphaFoldDB" id="D5BL20"/>
<dbReference type="KEGG" id="zpr:ZPR_1584"/>
<dbReference type="GO" id="GO:0046872">
    <property type="term" value="F:metal ion binding"/>
    <property type="evidence" value="ECO:0007669"/>
    <property type="project" value="UniProtKB-KW"/>
</dbReference>
<comment type="cofactor">
    <cofactor evidence="1">
        <name>Zn(2+)</name>
        <dbReference type="ChEBI" id="CHEBI:29105"/>
    </cofactor>
</comment>
<dbReference type="InterPro" id="IPR055438">
    <property type="entry name" value="AstE_AspA_cat"/>
</dbReference>
<dbReference type="Proteomes" id="UP000001654">
    <property type="component" value="Chromosome"/>
</dbReference>
<evidence type="ECO:0000256" key="1">
    <source>
        <dbReference type="ARBA" id="ARBA00001947"/>
    </source>
</evidence>
<dbReference type="RefSeq" id="WP_013071062.1">
    <property type="nucleotide sequence ID" value="NC_014041.1"/>
</dbReference>
<name>D5BL20_ZUNPS</name>
<dbReference type="STRING" id="655815.ZPR_1584"/>
<evidence type="ECO:0000256" key="4">
    <source>
        <dbReference type="ARBA" id="ARBA00022833"/>
    </source>
</evidence>
<dbReference type="InterPro" id="IPR053138">
    <property type="entry name" value="N-alpha-Ac-DABA_deacetylase"/>
</dbReference>
<feature type="chain" id="PRO_5003069970" evidence="5">
    <location>
        <begin position="27"/>
        <end position="352"/>
    </location>
</feature>
<dbReference type="InterPro" id="IPR043795">
    <property type="entry name" value="N-alpha-Ac-DABA-like"/>
</dbReference>
<dbReference type="EMBL" id="CP001650">
    <property type="protein sequence ID" value="ADF51919.1"/>
    <property type="molecule type" value="Genomic_DNA"/>
</dbReference>